<reference evidence="2" key="4">
    <citation type="submission" date="2025-05" db="UniProtKB">
        <authorList>
            <consortium name="EnsemblFungi"/>
        </authorList>
    </citation>
    <scope>IDENTIFICATION</scope>
    <source>
        <strain evidence="2">isolate 1-1 / race 1 (BBBD)</strain>
    </source>
</reference>
<sequence length="109" mass="11647">MATLVTVSVTASTCEPPNPKGYCVTRGIHKKKGQGPGQLKLMLPANVVNGAGGLSMNCDKIKSDSMWCCPTEDFRWVDEKQTLTDSDIEGICQQLTPKTDEAGEGSDGQ</sequence>
<accession>A0A180GWJ6</accession>
<reference evidence="2 3" key="3">
    <citation type="journal article" date="2017" name="G3 (Bethesda)">
        <title>Comparative analysis highlights variable genome content of wheat rusts and divergence of the mating loci.</title>
        <authorList>
            <person name="Cuomo C.A."/>
            <person name="Bakkeren G."/>
            <person name="Khalil H.B."/>
            <person name="Panwar V."/>
            <person name="Joly D."/>
            <person name="Linning R."/>
            <person name="Sakthikumar S."/>
            <person name="Song X."/>
            <person name="Adiconis X."/>
            <person name="Fan L."/>
            <person name="Goldberg J.M."/>
            <person name="Levin J.Z."/>
            <person name="Young S."/>
            <person name="Zeng Q."/>
            <person name="Anikster Y."/>
            <person name="Bruce M."/>
            <person name="Wang M."/>
            <person name="Yin C."/>
            <person name="McCallum B."/>
            <person name="Szabo L.J."/>
            <person name="Hulbert S."/>
            <person name="Chen X."/>
            <person name="Fellers J.P."/>
        </authorList>
    </citation>
    <scope>NUCLEOTIDE SEQUENCE</scope>
    <source>
        <strain evidence="2">isolate 1-1 / race 1 (BBBD)</strain>
        <strain evidence="3">Isolate 1-1 / race 1 (BBBD)</strain>
    </source>
</reference>
<keyword evidence="3" id="KW-1185">Reference proteome</keyword>
<evidence type="ECO:0000313" key="2">
    <source>
        <dbReference type="EnsemblFungi" id="PTTG_26150-t43_1-p1"/>
    </source>
</evidence>
<organism evidence="1">
    <name type="scientific">Puccinia triticina (isolate 1-1 / race 1 (BBBD))</name>
    <name type="common">Brown leaf rust fungus</name>
    <dbReference type="NCBI Taxonomy" id="630390"/>
    <lineage>
        <taxon>Eukaryota</taxon>
        <taxon>Fungi</taxon>
        <taxon>Dikarya</taxon>
        <taxon>Basidiomycota</taxon>
        <taxon>Pucciniomycotina</taxon>
        <taxon>Pucciniomycetes</taxon>
        <taxon>Pucciniales</taxon>
        <taxon>Pucciniaceae</taxon>
        <taxon>Puccinia</taxon>
    </lineage>
</organism>
<dbReference type="EMBL" id="ADAS02000015">
    <property type="protein sequence ID" value="OAV97130.1"/>
    <property type="molecule type" value="Genomic_DNA"/>
</dbReference>
<gene>
    <name evidence="1" type="ORF">PTTG_26150</name>
</gene>
<protein>
    <submittedName>
        <fullName evidence="1 2">Uncharacterized protein</fullName>
    </submittedName>
</protein>
<evidence type="ECO:0000313" key="1">
    <source>
        <dbReference type="EMBL" id="OAV97130.1"/>
    </source>
</evidence>
<dbReference type="Proteomes" id="UP000005240">
    <property type="component" value="Unassembled WGS sequence"/>
</dbReference>
<proteinExistence type="predicted"/>
<reference evidence="1" key="1">
    <citation type="submission" date="2009-11" db="EMBL/GenBank/DDBJ databases">
        <authorList>
            <consortium name="The Broad Institute Genome Sequencing Platform"/>
            <person name="Ward D."/>
            <person name="Feldgarden M."/>
            <person name="Earl A."/>
            <person name="Young S.K."/>
            <person name="Zeng Q."/>
            <person name="Koehrsen M."/>
            <person name="Alvarado L."/>
            <person name="Berlin A."/>
            <person name="Bochicchio J."/>
            <person name="Borenstein D."/>
            <person name="Chapman S.B."/>
            <person name="Chen Z."/>
            <person name="Engels R."/>
            <person name="Freedman E."/>
            <person name="Gellesch M."/>
            <person name="Goldberg J."/>
            <person name="Griggs A."/>
            <person name="Gujja S."/>
            <person name="Heilman E."/>
            <person name="Heiman D."/>
            <person name="Hepburn T."/>
            <person name="Howarth C."/>
            <person name="Jen D."/>
            <person name="Larson L."/>
            <person name="Lewis B."/>
            <person name="Mehta T."/>
            <person name="Park D."/>
            <person name="Pearson M."/>
            <person name="Roberts A."/>
            <person name="Saif S."/>
            <person name="Shea T."/>
            <person name="Shenoy N."/>
            <person name="Sisk P."/>
            <person name="Stolte C."/>
            <person name="Sykes S."/>
            <person name="Thomson T."/>
            <person name="Walk T."/>
            <person name="White J."/>
            <person name="Yandava C."/>
            <person name="Izard J."/>
            <person name="Baranova O.V."/>
            <person name="Blanton J.M."/>
            <person name="Tanner A.C."/>
            <person name="Dewhirst F.E."/>
            <person name="Haas B."/>
            <person name="Nusbaum C."/>
            <person name="Birren B."/>
        </authorList>
    </citation>
    <scope>NUCLEOTIDE SEQUENCE [LARGE SCALE GENOMIC DNA]</scope>
    <source>
        <strain evidence="1">1-1 BBBD Race 1</strain>
    </source>
</reference>
<dbReference type="AlphaFoldDB" id="A0A180GWJ6"/>
<dbReference type="EnsemblFungi" id="PTTG_26150-t43_1">
    <property type="protein sequence ID" value="PTTG_26150-t43_1-p1"/>
    <property type="gene ID" value="PTTG_26150"/>
</dbReference>
<evidence type="ECO:0000313" key="3">
    <source>
        <dbReference type="Proteomes" id="UP000005240"/>
    </source>
</evidence>
<name>A0A180GWJ6_PUCT1</name>
<dbReference type="VEuPathDB" id="FungiDB:PTTG_26150"/>
<reference evidence="1" key="2">
    <citation type="submission" date="2016-05" db="EMBL/GenBank/DDBJ databases">
        <title>Comparative analysis highlights variable genome content of wheat rusts and divergence of the mating loci.</title>
        <authorList>
            <person name="Cuomo C.A."/>
            <person name="Bakkeren G."/>
            <person name="Szabo L."/>
            <person name="Khalil H."/>
            <person name="Joly D."/>
            <person name="Goldberg J."/>
            <person name="Young S."/>
            <person name="Zeng Q."/>
            <person name="Fellers J."/>
        </authorList>
    </citation>
    <scope>NUCLEOTIDE SEQUENCE [LARGE SCALE GENOMIC DNA]</scope>
    <source>
        <strain evidence="1">1-1 BBBD Race 1</strain>
    </source>
</reference>